<dbReference type="Pfam" id="PF00009">
    <property type="entry name" value="GTP_EFTU"/>
    <property type="match status" value="1"/>
</dbReference>
<evidence type="ECO:0000256" key="1">
    <source>
        <dbReference type="ARBA" id="ARBA00007733"/>
    </source>
</evidence>
<feature type="binding site" evidence="8">
    <location>
        <begin position="321"/>
        <end position="325"/>
    </location>
    <ligand>
        <name>GTP</name>
        <dbReference type="ChEBI" id="CHEBI:37565"/>
    </ligand>
</feature>
<dbReference type="GO" id="GO:0003743">
    <property type="term" value="F:translation initiation factor activity"/>
    <property type="evidence" value="ECO:0007669"/>
    <property type="project" value="UniProtKB-UniRule"/>
</dbReference>
<dbReference type="PROSITE" id="PS51722">
    <property type="entry name" value="G_TR_2"/>
    <property type="match status" value="1"/>
</dbReference>
<feature type="compositionally biased region" description="Basic and acidic residues" evidence="10">
    <location>
        <begin position="100"/>
        <end position="114"/>
    </location>
</feature>
<dbReference type="InterPro" id="IPR053905">
    <property type="entry name" value="EF-G-like_DII"/>
</dbReference>
<dbReference type="InterPro" id="IPR000178">
    <property type="entry name" value="TF_IF2_bacterial-like"/>
</dbReference>
<dbReference type="FunFam" id="3.40.50.300:FF:000019">
    <property type="entry name" value="Translation initiation factor IF-2"/>
    <property type="match status" value="1"/>
</dbReference>
<dbReference type="InterPro" id="IPR036925">
    <property type="entry name" value="TIF_IF2_dom3_sf"/>
</dbReference>
<dbReference type="FunFam" id="2.40.30.10:FF:000054">
    <property type="entry name" value="Translation initiation factor IF-2"/>
    <property type="match status" value="1"/>
</dbReference>
<dbReference type="InterPro" id="IPR044145">
    <property type="entry name" value="IF2_II"/>
</dbReference>
<proteinExistence type="inferred from homology"/>
<dbReference type="CDD" id="cd03692">
    <property type="entry name" value="mtIF2_IVc"/>
    <property type="match status" value="1"/>
</dbReference>
<feature type="region of interest" description="Disordered" evidence="10">
    <location>
        <begin position="1"/>
        <end position="157"/>
    </location>
</feature>
<dbReference type="SUPFAM" id="SSF50447">
    <property type="entry name" value="Translation proteins"/>
    <property type="match status" value="2"/>
</dbReference>
<dbReference type="CDD" id="cd03702">
    <property type="entry name" value="IF2_mtIF2_II"/>
    <property type="match status" value="1"/>
</dbReference>
<dbReference type="Pfam" id="PF11987">
    <property type="entry name" value="IF-2"/>
    <property type="match status" value="1"/>
</dbReference>
<gene>
    <name evidence="8" type="primary">infB</name>
    <name evidence="12" type="ORF">DES53_102975</name>
</gene>
<evidence type="ECO:0000313" key="12">
    <source>
        <dbReference type="EMBL" id="RBP46584.1"/>
    </source>
</evidence>
<dbReference type="InterPro" id="IPR009000">
    <property type="entry name" value="Transl_B-barrel_sf"/>
</dbReference>
<keyword evidence="6 8" id="KW-0342">GTP-binding</keyword>
<evidence type="ECO:0000256" key="8">
    <source>
        <dbReference type="HAMAP-Rule" id="MF_00100"/>
    </source>
</evidence>
<dbReference type="PANTHER" id="PTHR43381">
    <property type="entry name" value="TRANSLATION INITIATION FACTOR IF-2-RELATED"/>
    <property type="match status" value="1"/>
</dbReference>
<dbReference type="SUPFAM" id="SSF52540">
    <property type="entry name" value="P-loop containing nucleoside triphosphate hydrolases"/>
    <property type="match status" value="1"/>
</dbReference>
<evidence type="ECO:0000256" key="4">
    <source>
        <dbReference type="ARBA" id="ARBA00022741"/>
    </source>
</evidence>
<dbReference type="Gene3D" id="3.40.50.10050">
    <property type="entry name" value="Translation initiation factor IF- 2, domain 3"/>
    <property type="match status" value="1"/>
</dbReference>
<dbReference type="AlphaFoldDB" id="A0A366HUK1"/>
<feature type="region of interest" description="G-domain" evidence="8">
    <location>
        <begin position="269"/>
        <end position="417"/>
    </location>
</feature>
<comment type="function">
    <text evidence="7 8 9">One of the essential components for the initiation of protein synthesis. Protects formylmethionyl-tRNA from spontaneous hydrolysis and promotes its binding to the 30S ribosomal subunits. Also involved in the hydrolysis of GTP during the formation of the 70S ribosomal complex.</text>
</comment>
<organism evidence="12 13">
    <name type="scientific">Roseimicrobium gellanilyticum</name>
    <dbReference type="NCBI Taxonomy" id="748857"/>
    <lineage>
        <taxon>Bacteria</taxon>
        <taxon>Pseudomonadati</taxon>
        <taxon>Verrucomicrobiota</taxon>
        <taxon>Verrucomicrobiia</taxon>
        <taxon>Verrucomicrobiales</taxon>
        <taxon>Verrucomicrobiaceae</taxon>
        <taxon>Roseimicrobium</taxon>
    </lineage>
</organism>
<comment type="similarity">
    <text evidence="1 8 9">Belongs to the TRAFAC class translation factor GTPase superfamily. Classic translation factor GTPase family. IF-2 subfamily.</text>
</comment>
<dbReference type="Gene3D" id="3.40.50.300">
    <property type="entry name" value="P-loop containing nucleotide triphosphate hydrolases"/>
    <property type="match status" value="1"/>
</dbReference>
<evidence type="ECO:0000259" key="11">
    <source>
        <dbReference type="PROSITE" id="PS51722"/>
    </source>
</evidence>
<dbReference type="NCBIfam" id="TIGR00231">
    <property type="entry name" value="small_GTP"/>
    <property type="match status" value="1"/>
</dbReference>
<dbReference type="InterPro" id="IPR000795">
    <property type="entry name" value="T_Tr_GTP-bd_dom"/>
</dbReference>
<evidence type="ECO:0000256" key="6">
    <source>
        <dbReference type="ARBA" id="ARBA00023134"/>
    </source>
</evidence>
<keyword evidence="4 8" id="KW-0547">Nucleotide-binding</keyword>
<sequence>MATKPPTSKTTKRSSSPGEEPAAPSAEKTTKKATVSLIDEAGAKKKRTGELKTGSAFTPLGAKPAAKPAPAAKAAPAPAAPPKKTLDQVKAEALNLFDEEERKAEARRTRREEAAAAPAPAPASSILPPISLLREEEPKPRPVPVAAPKPAPAPAPAPQLTPVAVEEASDPKVIHLKPPIIVRDLAERMGLKTFNIIKDLMGFQVFAKADTAVEPEIASKVCELHGFTFEKEKREKGAGVHKVEEKIVEPPPPEPPKEEEKDVFELRAPIITFMGHVDHGKTSLMDAVRKSSVVKGEAGGITQHIGAYSVFYNDRPITFIDTPGHAAFSEMRARGADITDIVVLVIAADDGFMPQTIEAMNHAKAAKVTIMVAINKVDLPAANPMRVKQQLQEHGLMPVEWGGDTEVLEVSATKGIGLDNLLETMSLQAEVLDLRANPKAPMRATVIESRMDPGRGPTATAIVQNGTLKVGEPFICGPYWGKVKNLINDFGKPIKAVLPGMPAEVIGFSGMPNVGDEIVEMDNERSAKRLSEERQEEIRQKKLAAPRRSTLETLFANIEEGAKKNLNIVLKTDVQGSLEAIIKALKEIKSDKVEVKVLHGAAGPISEGDILLASASDAVVVGFNVKVENTAVSIAKREGVQVKLFSIIYELLDQMKEAMLGLLDPETREKVIGHARVKQVFKLSRGIVAGCVVTDGRVDRKARARVLRGTTPVYDGAMDTLRRFQDEVPEVRNGLECGIRLAGYREYQEDDVIEVYELEKFQQTL</sequence>
<keyword evidence="3 8" id="KW-0396">Initiation factor</keyword>
<dbReference type="GO" id="GO:0003924">
    <property type="term" value="F:GTPase activity"/>
    <property type="evidence" value="ECO:0007669"/>
    <property type="project" value="UniProtKB-UniRule"/>
</dbReference>
<feature type="compositionally biased region" description="Low complexity" evidence="10">
    <location>
        <begin position="1"/>
        <end position="27"/>
    </location>
</feature>
<dbReference type="CDD" id="cd01887">
    <property type="entry name" value="IF2_eIF5B"/>
    <property type="match status" value="1"/>
</dbReference>
<dbReference type="Gene3D" id="2.40.30.10">
    <property type="entry name" value="Translation factors"/>
    <property type="match status" value="2"/>
</dbReference>
<dbReference type="EMBL" id="QNRR01000002">
    <property type="protein sequence ID" value="RBP46584.1"/>
    <property type="molecule type" value="Genomic_DNA"/>
</dbReference>
<dbReference type="HAMAP" id="MF_00100_B">
    <property type="entry name" value="IF_2_B"/>
    <property type="match status" value="1"/>
</dbReference>
<dbReference type="Proteomes" id="UP000253426">
    <property type="component" value="Unassembled WGS sequence"/>
</dbReference>
<dbReference type="Pfam" id="PF22042">
    <property type="entry name" value="EF-G_D2"/>
    <property type="match status" value="1"/>
</dbReference>
<accession>A0A366HUK1</accession>
<evidence type="ECO:0000256" key="2">
    <source>
        <dbReference type="ARBA" id="ARBA00020675"/>
    </source>
</evidence>
<name>A0A366HUK1_9BACT</name>
<dbReference type="FunFam" id="3.40.50.10050:FF:000001">
    <property type="entry name" value="Translation initiation factor IF-2"/>
    <property type="match status" value="1"/>
</dbReference>
<dbReference type="NCBIfam" id="TIGR00487">
    <property type="entry name" value="IF-2"/>
    <property type="match status" value="1"/>
</dbReference>
<feature type="compositionally biased region" description="Low complexity" evidence="10">
    <location>
        <begin position="62"/>
        <end position="77"/>
    </location>
</feature>
<feature type="binding site" evidence="8">
    <location>
        <begin position="375"/>
        <end position="378"/>
    </location>
    <ligand>
        <name>GTP</name>
        <dbReference type="ChEBI" id="CHEBI:37565"/>
    </ligand>
</feature>
<keyword evidence="5 8" id="KW-0648">Protein biosynthesis</keyword>
<evidence type="ECO:0000256" key="9">
    <source>
        <dbReference type="RuleBase" id="RU000644"/>
    </source>
</evidence>
<feature type="compositionally biased region" description="Pro residues" evidence="10">
    <location>
        <begin position="141"/>
        <end position="157"/>
    </location>
</feature>
<feature type="domain" description="Tr-type G" evidence="11">
    <location>
        <begin position="266"/>
        <end position="439"/>
    </location>
</feature>
<dbReference type="InterPro" id="IPR015760">
    <property type="entry name" value="TIF_IF2"/>
</dbReference>
<dbReference type="OrthoDB" id="9811804at2"/>
<dbReference type="GO" id="GO:0005525">
    <property type="term" value="F:GTP binding"/>
    <property type="evidence" value="ECO:0007669"/>
    <property type="project" value="UniProtKB-KW"/>
</dbReference>
<comment type="caution">
    <text evidence="12">The sequence shown here is derived from an EMBL/GenBank/DDBJ whole genome shotgun (WGS) entry which is preliminary data.</text>
</comment>
<dbReference type="InterPro" id="IPR027417">
    <property type="entry name" value="P-loop_NTPase"/>
</dbReference>
<evidence type="ECO:0000256" key="7">
    <source>
        <dbReference type="ARBA" id="ARBA00025162"/>
    </source>
</evidence>
<comment type="subcellular location">
    <subcellularLocation>
        <location evidence="8">Cytoplasm</location>
    </subcellularLocation>
</comment>
<keyword evidence="13" id="KW-1185">Reference proteome</keyword>
<keyword evidence="8" id="KW-0963">Cytoplasm</keyword>
<dbReference type="PANTHER" id="PTHR43381:SF5">
    <property type="entry name" value="TR-TYPE G DOMAIN-CONTAINING PROTEIN"/>
    <property type="match status" value="1"/>
</dbReference>
<dbReference type="InterPro" id="IPR005225">
    <property type="entry name" value="Small_GTP-bd"/>
</dbReference>
<feature type="binding site" evidence="8">
    <location>
        <begin position="275"/>
        <end position="282"/>
    </location>
    <ligand>
        <name>GTP</name>
        <dbReference type="ChEBI" id="CHEBI:37565"/>
    </ligand>
</feature>
<evidence type="ECO:0000256" key="3">
    <source>
        <dbReference type="ARBA" id="ARBA00022540"/>
    </source>
</evidence>
<protein>
    <recommendedName>
        <fullName evidence="2 8">Translation initiation factor IF-2</fullName>
    </recommendedName>
</protein>
<reference evidence="12 13" key="1">
    <citation type="submission" date="2018-06" db="EMBL/GenBank/DDBJ databases">
        <title>Genomic Encyclopedia of Type Strains, Phase IV (KMG-IV): sequencing the most valuable type-strain genomes for metagenomic binning, comparative biology and taxonomic classification.</title>
        <authorList>
            <person name="Goeker M."/>
        </authorList>
    </citation>
    <scope>NUCLEOTIDE SEQUENCE [LARGE SCALE GENOMIC DNA]</scope>
    <source>
        <strain evidence="12 13">DSM 25532</strain>
    </source>
</reference>
<evidence type="ECO:0000256" key="5">
    <source>
        <dbReference type="ARBA" id="ARBA00022917"/>
    </source>
</evidence>
<dbReference type="FunFam" id="2.40.30.10:FF:000008">
    <property type="entry name" value="Translation initiation factor IF-2"/>
    <property type="match status" value="1"/>
</dbReference>
<evidence type="ECO:0000256" key="10">
    <source>
        <dbReference type="SAM" id="MobiDB-lite"/>
    </source>
</evidence>
<dbReference type="SUPFAM" id="SSF52156">
    <property type="entry name" value="Initiation factor IF2/eIF5b, domain 3"/>
    <property type="match status" value="1"/>
</dbReference>
<dbReference type="InterPro" id="IPR023115">
    <property type="entry name" value="TIF_IF2_dom3"/>
</dbReference>
<dbReference type="GO" id="GO:0005829">
    <property type="term" value="C:cytosol"/>
    <property type="evidence" value="ECO:0007669"/>
    <property type="project" value="TreeGrafter"/>
</dbReference>
<evidence type="ECO:0000313" key="13">
    <source>
        <dbReference type="Proteomes" id="UP000253426"/>
    </source>
</evidence>
<dbReference type="RefSeq" id="WP_113958088.1">
    <property type="nucleotide sequence ID" value="NZ_QNRR01000002.1"/>
</dbReference>